<sequence>MEKKPLYRKENTTAHNVWRNNQGSHYRYERNTKAERRSEATRGSMHGIKHHGYDYTPLFRFLLSRVGGNWDEIYSEAVARLDRPEPVFWMVSIHEDDREDIVRLGESSYFNGLYVDEKKRLQIVNPDLKAEEMKPHCQCCTHTFNGVVFGLPPDRVFPLDKPPIIG</sequence>
<proteinExistence type="predicted"/>
<organism evidence="1 2">
    <name type="scientific">Pseudomonas putida</name>
    <name type="common">Arthrobacter siderocapsulatus</name>
    <dbReference type="NCBI Taxonomy" id="303"/>
    <lineage>
        <taxon>Bacteria</taxon>
        <taxon>Pseudomonadati</taxon>
        <taxon>Pseudomonadota</taxon>
        <taxon>Gammaproteobacteria</taxon>
        <taxon>Pseudomonadales</taxon>
        <taxon>Pseudomonadaceae</taxon>
        <taxon>Pseudomonas</taxon>
    </lineage>
</organism>
<dbReference type="Proteomes" id="UP000222460">
    <property type="component" value="Unassembled WGS sequence"/>
</dbReference>
<protein>
    <submittedName>
        <fullName evidence="1">Uncharacterized protein</fullName>
    </submittedName>
</protein>
<evidence type="ECO:0000313" key="1">
    <source>
        <dbReference type="EMBL" id="PHH43729.1"/>
    </source>
</evidence>
<dbReference type="RefSeq" id="WP_098968205.1">
    <property type="nucleotide sequence ID" value="NZ_PDKZ01000002.1"/>
</dbReference>
<dbReference type="EMBL" id="PDKZ01000002">
    <property type="protein sequence ID" value="PHH43729.1"/>
    <property type="molecule type" value="Genomic_DNA"/>
</dbReference>
<evidence type="ECO:0000313" key="2">
    <source>
        <dbReference type="Proteomes" id="UP000222460"/>
    </source>
</evidence>
<name>A0A2C5VGL6_PSEPU</name>
<gene>
    <name evidence="1" type="ORF">CRX57_27105</name>
</gene>
<dbReference type="AlphaFoldDB" id="A0A2C5VGL6"/>
<accession>A0A2C5VGL6</accession>
<comment type="caution">
    <text evidence="1">The sequence shown here is derived from an EMBL/GenBank/DDBJ whole genome shotgun (WGS) entry which is preliminary data.</text>
</comment>
<reference evidence="2" key="1">
    <citation type="submission" date="2017-10" db="EMBL/GenBank/DDBJ databases">
        <title>FDA dAtabase for Regulatory Grade micrObial Sequences (FDA-ARGOS): Supporting development and validation of Infectious Disease Dx tests.</title>
        <authorList>
            <person name="Goldberg B."/>
            <person name="Campos J."/>
            <person name="Tallon L."/>
            <person name="Sadzewicz L."/>
            <person name="Ott S."/>
            <person name="Zhao X."/>
            <person name="Nagaraj S."/>
            <person name="Vavikolanu K."/>
            <person name="Aluvathingal J."/>
            <person name="Nadendla S."/>
            <person name="Geyer C."/>
            <person name="Sichtig H."/>
        </authorList>
    </citation>
    <scope>NUCLEOTIDE SEQUENCE [LARGE SCALE GENOMIC DNA]</scope>
    <source>
        <strain evidence="2">FDAARGOS_376</strain>
    </source>
</reference>